<evidence type="ECO:0000256" key="1">
    <source>
        <dbReference type="SAM" id="MobiDB-lite"/>
    </source>
</evidence>
<keyword evidence="2" id="KW-0328">Glycosyltransferase</keyword>
<keyword evidence="2" id="KW-0808">Transferase</keyword>
<dbReference type="GO" id="GO:0016757">
    <property type="term" value="F:glycosyltransferase activity"/>
    <property type="evidence" value="ECO:0007669"/>
    <property type="project" value="UniProtKB-KW"/>
</dbReference>
<evidence type="ECO:0000313" key="2">
    <source>
        <dbReference type="EMBL" id="JAG41425.1"/>
    </source>
</evidence>
<name>A0A0A9ZH25_LYGHE</name>
<reference evidence="2" key="2">
    <citation type="submission" date="2014-07" db="EMBL/GenBank/DDBJ databases">
        <authorList>
            <person name="Hull J."/>
        </authorList>
    </citation>
    <scope>NUCLEOTIDE SEQUENCE</scope>
</reference>
<reference evidence="2" key="1">
    <citation type="journal article" date="2014" name="PLoS ONE">
        <title>Transcriptome-Based Identification of ABC Transporters in the Western Tarnished Plant Bug Lygus hesperus.</title>
        <authorList>
            <person name="Hull J.J."/>
            <person name="Chaney K."/>
            <person name="Geib S.M."/>
            <person name="Fabrick J.A."/>
            <person name="Brent C.S."/>
            <person name="Walsh D."/>
            <person name="Lavine L.C."/>
        </authorList>
    </citation>
    <scope>NUCLEOTIDE SEQUENCE</scope>
</reference>
<organism evidence="2">
    <name type="scientific">Lygus hesperus</name>
    <name type="common">Western plant bug</name>
    <dbReference type="NCBI Taxonomy" id="30085"/>
    <lineage>
        <taxon>Eukaryota</taxon>
        <taxon>Metazoa</taxon>
        <taxon>Ecdysozoa</taxon>
        <taxon>Arthropoda</taxon>
        <taxon>Hexapoda</taxon>
        <taxon>Insecta</taxon>
        <taxon>Pterygota</taxon>
        <taxon>Neoptera</taxon>
        <taxon>Paraneoptera</taxon>
        <taxon>Hemiptera</taxon>
        <taxon>Heteroptera</taxon>
        <taxon>Panheteroptera</taxon>
        <taxon>Cimicomorpha</taxon>
        <taxon>Miridae</taxon>
        <taxon>Mirini</taxon>
        <taxon>Lygus</taxon>
    </lineage>
</organism>
<dbReference type="AlphaFoldDB" id="A0A0A9ZH25"/>
<feature type="compositionally biased region" description="Low complexity" evidence="1">
    <location>
        <begin position="454"/>
        <end position="467"/>
    </location>
</feature>
<dbReference type="EMBL" id="GBHO01002179">
    <property type="protein sequence ID" value="JAG41425.1"/>
    <property type="molecule type" value="Transcribed_RNA"/>
</dbReference>
<accession>A0A0A9ZH25</accession>
<feature type="region of interest" description="Disordered" evidence="1">
    <location>
        <begin position="443"/>
        <end position="478"/>
    </location>
</feature>
<gene>
    <name evidence="2" type="primary">trpD_13</name>
    <name evidence="2" type="ORF">CM83_17918</name>
</gene>
<protein>
    <submittedName>
        <fullName evidence="2">Anthranilate phosphoribosyltransferase</fullName>
    </submittedName>
</protein>
<proteinExistence type="predicted"/>
<sequence>MTGLTYQAGQKEKLRLQRNGKATSGARGFRKFWTQNHCGMQTGGDRGTQTTNTQGAVIKRSHITSKMRVEGCHSNSSTEVLDDISSKGTGTRQKKQCYPVKHRLLDHKVCDGGVTIVRVVNPTLYWIRCSKCVSTAKMQRILQHSTLSNASDIQRGQRIISKSFNGLMYRAVVQHTERVELDSSPRLYYKVLLIDLMDTLIVDSSQLFQGAPEKIMDGVPQLHLVGIQDAIPVGHLEIGITMDEEQFLDSQRKTILRQLGTVDSLTFQTTLNWEHVTWGKIRMISNTNSNFLRFLVEAHLARYVINFSDQRIMEDCIDSVMMEHKAVQELMCPPRIGVNSRPVVRIPSPPLPVYDQEQINLFEKFLKKSGNSSVLTSTGIDKMVLVPRVETFEEMNRRYRRAHIMVPGDSKCSTRSKVLGISSNSTSVADGVSMWSCYCDPSNPASSDEDYGPSSESRSASSSMISSEESDLTKESKQAVDLPANSNCLVVSPPYASENNRHRRVSIKCNYVSEQQQEPKESMYLTFGRGHIFRKIIMDQSRRQTSNFERAVAGQFDDADQSARRSCCTTFIPDMDYIQGFLDESNDSDEIGYNDVIRRIENQHLDPPSS</sequence>